<evidence type="ECO:0000256" key="4">
    <source>
        <dbReference type="ARBA" id="ARBA00022692"/>
    </source>
</evidence>
<evidence type="ECO:0000256" key="3">
    <source>
        <dbReference type="ARBA" id="ARBA00022448"/>
    </source>
</evidence>
<dbReference type="GO" id="GO:0008324">
    <property type="term" value="F:monoatomic cation transmembrane transporter activity"/>
    <property type="evidence" value="ECO:0007669"/>
    <property type="project" value="InterPro"/>
</dbReference>
<evidence type="ECO:0000256" key="9">
    <source>
        <dbReference type="SAM" id="MobiDB-lite"/>
    </source>
</evidence>
<sequence length="609" mass="67143">MDEEKQLSNGSSCNEAINCDGENEAKLDEKNEESAKKCEEKQNERRNKTTKTVIFDGVPDEDEDAREPKTLAHENGKRLLELNAATIMEINEKSDASRDENFNPTTDYSTFWSQHVNKSPNDAYHENSNIQNLTYNRRKSSYFDTPDGKRRDSVRTMLFGNPSTVNRRFSEDLRLPEFPGEEEEIESETAKVVFFQIFIPFLIAGFGNVGAGIILDSVQFWTVFKKVPELFILVATFLGLKGNLEMTLAARLSTQANLGKIDSVKEQIRICFGNAALIQCQSIVIAFLASIIATGVNFFKAFAFNVESTLIICATSLVTASVTGLFLSFLMVVVIIISRKIGVNPDNVATLIAAFLGDLTAVSLLAASAKFLHANRSLVYLSPIIIFVFLIFLPLAALIAWRNEYTRNAVGVGWIPIIIAMIISSTAGFIFDLSVRLFDTIAIFQPIINGVGSNLVAVQTSRISTYFYQRTSMGELPENEDGEKTKVCVSPCCAFVGKNPNARTARLLLLMAIPGQIIYVVVLRIIKKDNVIITGYFLLFYLSSAALQVAILLYIAFVLVPFLWKRSVDPDNAAIPGIMATGDLIGTSLLTSSFIILASLGDPNASIQS</sequence>
<evidence type="ECO:0000256" key="5">
    <source>
        <dbReference type="ARBA" id="ARBA00022842"/>
    </source>
</evidence>
<keyword evidence="3" id="KW-0813">Transport</keyword>
<accession>A0A3S3P5H4</accession>
<dbReference type="InterPro" id="IPR036739">
    <property type="entry name" value="SLC41_membr_dom_sf"/>
</dbReference>
<feature type="transmembrane region" description="Helical" evidence="10">
    <location>
        <begin position="308"/>
        <end position="336"/>
    </location>
</feature>
<dbReference type="SUPFAM" id="SSF161093">
    <property type="entry name" value="MgtE membrane domain-like"/>
    <property type="match status" value="2"/>
</dbReference>
<evidence type="ECO:0000256" key="2">
    <source>
        <dbReference type="ARBA" id="ARBA00009749"/>
    </source>
</evidence>
<dbReference type="InterPro" id="IPR045349">
    <property type="entry name" value="SLC41A1-3"/>
</dbReference>
<dbReference type="InterPro" id="IPR006667">
    <property type="entry name" value="SLC41_membr_dom"/>
</dbReference>
<protein>
    <submittedName>
        <fullName evidence="12">Solute carrier family 41 member 1-like protein</fullName>
    </submittedName>
</protein>
<evidence type="ECO:0000256" key="8">
    <source>
        <dbReference type="ARBA" id="ARBA00023136"/>
    </source>
</evidence>
<feature type="domain" description="SLC41A/MgtE integral membrane" evidence="11">
    <location>
        <begin position="445"/>
        <end position="591"/>
    </location>
</feature>
<reference evidence="12 13" key="1">
    <citation type="journal article" date="2018" name="Gigascience">
        <title>Genomes of trombidid mites reveal novel predicted allergens and laterally-transferred genes associated with secondary metabolism.</title>
        <authorList>
            <person name="Dong X."/>
            <person name="Chaisiri K."/>
            <person name="Xia D."/>
            <person name="Armstrong S.D."/>
            <person name="Fang Y."/>
            <person name="Donnelly M.J."/>
            <person name="Kadowaki T."/>
            <person name="McGarry J.W."/>
            <person name="Darby A.C."/>
            <person name="Makepeace B.L."/>
        </authorList>
    </citation>
    <scope>NUCLEOTIDE SEQUENCE [LARGE SCALE GENOMIC DNA]</scope>
    <source>
        <strain evidence="12">UoL-WK</strain>
    </source>
</reference>
<evidence type="ECO:0000313" key="12">
    <source>
        <dbReference type="EMBL" id="RWS15348.1"/>
    </source>
</evidence>
<dbReference type="PANTHER" id="PTHR16228:SF7">
    <property type="entry name" value="SLC41A_MGTE INTEGRAL MEMBRANE DOMAIN-CONTAINING PROTEIN"/>
    <property type="match status" value="1"/>
</dbReference>
<evidence type="ECO:0000259" key="11">
    <source>
        <dbReference type="Pfam" id="PF01769"/>
    </source>
</evidence>
<evidence type="ECO:0000256" key="6">
    <source>
        <dbReference type="ARBA" id="ARBA00022989"/>
    </source>
</evidence>
<comment type="subcellular location">
    <subcellularLocation>
        <location evidence="1">Membrane</location>
        <topology evidence="1">Multi-pass membrane protein</topology>
    </subcellularLocation>
</comment>
<dbReference type="GO" id="GO:0005886">
    <property type="term" value="C:plasma membrane"/>
    <property type="evidence" value="ECO:0007669"/>
    <property type="project" value="TreeGrafter"/>
</dbReference>
<keyword evidence="4 10" id="KW-0812">Transmembrane</keyword>
<comment type="caution">
    <text evidence="12">The sequence shown here is derived from an EMBL/GenBank/DDBJ whole genome shotgun (WGS) entry which is preliminary data.</text>
</comment>
<name>A0A3S3P5H4_9ACAR</name>
<evidence type="ECO:0000256" key="7">
    <source>
        <dbReference type="ARBA" id="ARBA00023065"/>
    </source>
</evidence>
<feature type="transmembrane region" description="Helical" evidence="10">
    <location>
        <begin position="412"/>
        <end position="431"/>
    </location>
</feature>
<feature type="transmembrane region" description="Helical" evidence="10">
    <location>
        <begin position="538"/>
        <end position="564"/>
    </location>
</feature>
<feature type="transmembrane region" description="Helical" evidence="10">
    <location>
        <begin position="378"/>
        <end position="400"/>
    </location>
</feature>
<feature type="transmembrane region" description="Helical" evidence="10">
    <location>
        <begin position="271"/>
        <end position="296"/>
    </location>
</feature>
<feature type="transmembrane region" description="Helical" evidence="10">
    <location>
        <begin position="584"/>
        <end position="601"/>
    </location>
</feature>
<keyword evidence="13" id="KW-1185">Reference proteome</keyword>
<dbReference type="FunFam" id="1.10.357.20:FF:000001">
    <property type="entry name" value="Solute carrier family 41 member 2"/>
    <property type="match status" value="1"/>
</dbReference>
<keyword evidence="7" id="KW-0406">Ion transport</keyword>
<feature type="domain" description="SLC41A/MgtE integral membrane" evidence="11">
    <location>
        <begin position="237"/>
        <end position="366"/>
    </location>
</feature>
<dbReference type="AlphaFoldDB" id="A0A3S3P5H4"/>
<dbReference type="PANTHER" id="PTHR16228">
    <property type="entry name" value="DIVALENT CATION TRANSPORTER SOLUTE CARRIER FAMILY 41"/>
    <property type="match status" value="1"/>
</dbReference>
<dbReference type="Pfam" id="PF01769">
    <property type="entry name" value="MgtE"/>
    <property type="match status" value="2"/>
</dbReference>
<feature type="transmembrane region" description="Helical" evidence="10">
    <location>
        <begin position="507"/>
        <end position="526"/>
    </location>
</feature>
<evidence type="ECO:0000313" key="13">
    <source>
        <dbReference type="Proteomes" id="UP000285301"/>
    </source>
</evidence>
<dbReference type="Gene3D" id="1.10.357.20">
    <property type="entry name" value="SLC41 divalent cation transporters, integral membrane domain"/>
    <property type="match status" value="2"/>
</dbReference>
<proteinExistence type="inferred from homology"/>
<dbReference type="EMBL" id="NCKU01000485">
    <property type="protein sequence ID" value="RWS15348.1"/>
    <property type="molecule type" value="Genomic_DNA"/>
</dbReference>
<feature type="transmembrane region" description="Helical" evidence="10">
    <location>
        <begin position="192"/>
        <end position="215"/>
    </location>
</feature>
<gene>
    <name evidence="12" type="ORF">B4U79_15559</name>
</gene>
<organism evidence="12 13">
    <name type="scientific">Dinothrombium tinctorium</name>
    <dbReference type="NCBI Taxonomy" id="1965070"/>
    <lineage>
        <taxon>Eukaryota</taxon>
        <taxon>Metazoa</taxon>
        <taxon>Ecdysozoa</taxon>
        <taxon>Arthropoda</taxon>
        <taxon>Chelicerata</taxon>
        <taxon>Arachnida</taxon>
        <taxon>Acari</taxon>
        <taxon>Acariformes</taxon>
        <taxon>Trombidiformes</taxon>
        <taxon>Prostigmata</taxon>
        <taxon>Anystina</taxon>
        <taxon>Parasitengona</taxon>
        <taxon>Trombidioidea</taxon>
        <taxon>Trombidiidae</taxon>
        <taxon>Dinothrombium</taxon>
    </lineage>
</organism>
<evidence type="ECO:0000256" key="1">
    <source>
        <dbReference type="ARBA" id="ARBA00004141"/>
    </source>
</evidence>
<feature type="transmembrane region" description="Helical" evidence="10">
    <location>
        <begin position="230"/>
        <end position="250"/>
    </location>
</feature>
<keyword evidence="5" id="KW-0460">Magnesium</keyword>
<dbReference type="Proteomes" id="UP000285301">
    <property type="component" value="Unassembled WGS sequence"/>
</dbReference>
<feature type="compositionally biased region" description="Basic and acidic residues" evidence="9">
    <location>
        <begin position="23"/>
        <end position="47"/>
    </location>
</feature>
<feature type="region of interest" description="Disordered" evidence="9">
    <location>
        <begin position="1"/>
        <end position="52"/>
    </location>
</feature>
<feature type="transmembrane region" description="Helical" evidence="10">
    <location>
        <begin position="348"/>
        <end position="372"/>
    </location>
</feature>
<keyword evidence="6 10" id="KW-1133">Transmembrane helix</keyword>
<dbReference type="OrthoDB" id="6514723at2759"/>
<keyword evidence="8 10" id="KW-0472">Membrane</keyword>
<comment type="similarity">
    <text evidence="2">Belongs to the SLC41A transporter family.</text>
</comment>
<evidence type="ECO:0000256" key="10">
    <source>
        <dbReference type="SAM" id="Phobius"/>
    </source>
</evidence>